<dbReference type="EMBL" id="SKBQ01000036">
    <property type="protein sequence ID" value="TPX13202.1"/>
    <property type="molecule type" value="Genomic_DNA"/>
</dbReference>
<feature type="region of interest" description="Disordered" evidence="1">
    <location>
        <begin position="138"/>
        <end position="354"/>
    </location>
</feature>
<evidence type="ECO:0000313" key="3">
    <source>
        <dbReference type="Proteomes" id="UP000319257"/>
    </source>
</evidence>
<reference evidence="2 3" key="1">
    <citation type="submission" date="2019-06" db="EMBL/GenBank/DDBJ databases">
        <title>Draft genome sequence of the filamentous fungus Phialemoniopsis curvata isolated from diesel fuel.</title>
        <authorList>
            <person name="Varaljay V.A."/>
            <person name="Lyon W.J."/>
            <person name="Crouch A.L."/>
            <person name="Drake C.E."/>
            <person name="Hollomon J.M."/>
            <person name="Nadeau L.J."/>
            <person name="Nunn H.S."/>
            <person name="Stevenson B.S."/>
            <person name="Bojanowski C.L."/>
            <person name="Crookes-Goodson W.J."/>
        </authorList>
    </citation>
    <scope>NUCLEOTIDE SEQUENCE [LARGE SCALE GENOMIC DNA]</scope>
    <source>
        <strain evidence="2 3">D216</strain>
    </source>
</reference>
<dbReference type="STRING" id="1093900.A0A507AT81"/>
<gene>
    <name evidence="2" type="ORF">E0L32_006402</name>
</gene>
<sequence>MPGKSQKKGGSASADSDHFPFNAKDLKFIKSVMDNMPGKPDSDWGQVATAIGYKNAKQAQEKFRVMSIKYGWQGKDAPEKPAQPTVGDARFVKAVFDAMSGRPDANWEQVAVDYGCKDKKQAMEKYRVMAIKFNWPRGPVASSTRAKGGKAQTAGAKASKGKKRSFDEVEDSDGADTPSDQEEAKAGAHVHFQEPETGEEADASSPNVAVRTRLPNGRTPLPNKRPPLRVGRTPLPIKRTPRAAAAKAVNYADADQSASSDADDDFVLEPKARAPPHKRAKLQDDRDDLDERSDLALLEGPLFPNLANNSKGPADSVAGLAGGSNEDLADDEQSTGSEKVIPSVEKSEDEYDVV</sequence>
<evidence type="ECO:0008006" key="4">
    <source>
        <dbReference type="Google" id="ProtNLM"/>
    </source>
</evidence>
<dbReference type="GeneID" id="41973849"/>
<proteinExistence type="predicted"/>
<dbReference type="RefSeq" id="XP_030994913.1">
    <property type="nucleotide sequence ID" value="XM_031141031.1"/>
</dbReference>
<evidence type="ECO:0000256" key="1">
    <source>
        <dbReference type="SAM" id="MobiDB-lite"/>
    </source>
</evidence>
<feature type="compositionally biased region" description="Basic and acidic residues" evidence="1">
    <location>
        <begin position="182"/>
        <end position="194"/>
    </location>
</feature>
<comment type="caution">
    <text evidence="2">The sequence shown here is derived from an EMBL/GenBank/DDBJ whole genome shotgun (WGS) entry which is preliminary data.</text>
</comment>
<dbReference type="InParanoid" id="A0A507AT81"/>
<dbReference type="AlphaFoldDB" id="A0A507AT81"/>
<keyword evidence="3" id="KW-1185">Reference proteome</keyword>
<dbReference type="Proteomes" id="UP000319257">
    <property type="component" value="Unassembled WGS sequence"/>
</dbReference>
<organism evidence="2 3">
    <name type="scientific">Thyridium curvatum</name>
    <dbReference type="NCBI Taxonomy" id="1093900"/>
    <lineage>
        <taxon>Eukaryota</taxon>
        <taxon>Fungi</taxon>
        <taxon>Dikarya</taxon>
        <taxon>Ascomycota</taxon>
        <taxon>Pezizomycotina</taxon>
        <taxon>Sordariomycetes</taxon>
        <taxon>Sordariomycetidae</taxon>
        <taxon>Thyridiales</taxon>
        <taxon>Thyridiaceae</taxon>
        <taxon>Thyridium</taxon>
    </lineage>
</organism>
<protein>
    <recommendedName>
        <fullName evidence="4">Myb-like domain-containing protein</fullName>
    </recommendedName>
</protein>
<accession>A0A507AT81</accession>
<feature type="compositionally biased region" description="Low complexity" evidence="1">
    <location>
        <begin position="243"/>
        <end position="260"/>
    </location>
</feature>
<feature type="compositionally biased region" description="Low complexity" evidence="1">
    <location>
        <begin position="149"/>
        <end position="158"/>
    </location>
</feature>
<name>A0A507AT81_9PEZI</name>
<evidence type="ECO:0000313" key="2">
    <source>
        <dbReference type="EMBL" id="TPX13202.1"/>
    </source>
</evidence>
<dbReference type="OrthoDB" id="5239281at2759"/>